<gene>
    <name evidence="1" type="ORF">BJ138DRAFT_1225824</name>
</gene>
<organism evidence="1 2">
    <name type="scientific">Hygrophoropsis aurantiaca</name>
    <dbReference type="NCBI Taxonomy" id="72124"/>
    <lineage>
        <taxon>Eukaryota</taxon>
        <taxon>Fungi</taxon>
        <taxon>Dikarya</taxon>
        <taxon>Basidiomycota</taxon>
        <taxon>Agaricomycotina</taxon>
        <taxon>Agaricomycetes</taxon>
        <taxon>Agaricomycetidae</taxon>
        <taxon>Boletales</taxon>
        <taxon>Coniophorineae</taxon>
        <taxon>Hygrophoropsidaceae</taxon>
        <taxon>Hygrophoropsis</taxon>
    </lineage>
</organism>
<name>A0ACB7ZYZ7_9AGAM</name>
<proteinExistence type="predicted"/>
<dbReference type="Proteomes" id="UP000790377">
    <property type="component" value="Unassembled WGS sequence"/>
</dbReference>
<comment type="caution">
    <text evidence="1">The sequence shown here is derived from an EMBL/GenBank/DDBJ whole genome shotgun (WGS) entry which is preliminary data.</text>
</comment>
<keyword evidence="2" id="KW-1185">Reference proteome</keyword>
<evidence type="ECO:0000313" key="1">
    <source>
        <dbReference type="EMBL" id="KAH7905944.1"/>
    </source>
</evidence>
<protein>
    <submittedName>
        <fullName evidence="1">Uncharacterized protein</fullName>
    </submittedName>
</protein>
<accession>A0ACB7ZYZ7</accession>
<evidence type="ECO:0000313" key="2">
    <source>
        <dbReference type="Proteomes" id="UP000790377"/>
    </source>
</evidence>
<sequence>MICVRPDAQKKIHGLSPVVPSVIQIVMRDDEFWPAMDQLIKTMKPVVDTLGNCESREASLASCMLEFIRCAKKVSQIPLDNSDNIDFWNHAKSVFNRRFHAMDTSVHSLALFLHPMCRKLAISQVANGRSFQFMVQTALSIAQQWRWNEDEAKKLVYDLKEYQKCAGPFNGGQANALEWWECLSVTAKQCPLKAMAIIIHSIVPHAAEVERYFSGLGGTQSVKRCNLSVETFESLSKLRSNYSYHLYQMDRAAGKSTHRKHGHMHTQLEPGIDISVATDLEATFSWVPPLAAESLDSDDYLAGPESIAEEELDQAFDELDREKAEAAAAGVSDKVIDNTHGVLAGKIYDWVELERVDKGTKPVGFNEEINVLSMSSEGAADAWDVGALMTAEGVTSLF</sequence>
<reference evidence="1" key="1">
    <citation type="journal article" date="2021" name="New Phytol.">
        <title>Evolutionary innovations through gain and loss of genes in the ectomycorrhizal Boletales.</title>
        <authorList>
            <person name="Wu G."/>
            <person name="Miyauchi S."/>
            <person name="Morin E."/>
            <person name="Kuo A."/>
            <person name="Drula E."/>
            <person name="Varga T."/>
            <person name="Kohler A."/>
            <person name="Feng B."/>
            <person name="Cao Y."/>
            <person name="Lipzen A."/>
            <person name="Daum C."/>
            <person name="Hundley H."/>
            <person name="Pangilinan J."/>
            <person name="Johnson J."/>
            <person name="Barry K."/>
            <person name="LaButti K."/>
            <person name="Ng V."/>
            <person name="Ahrendt S."/>
            <person name="Min B."/>
            <person name="Choi I.G."/>
            <person name="Park H."/>
            <person name="Plett J.M."/>
            <person name="Magnuson J."/>
            <person name="Spatafora J.W."/>
            <person name="Nagy L.G."/>
            <person name="Henrissat B."/>
            <person name="Grigoriev I.V."/>
            <person name="Yang Z.L."/>
            <person name="Xu J."/>
            <person name="Martin F.M."/>
        </authorList>
    </citation>
    <scope>NUCLEOTIDE SEQUENCE</scope>
    <source>
        <strain evidence="1">ATCC 28755</strain>
    </source>
</reference>
<dbReference type="EMBL" id="MU268095">
    <property type="protein sequence ID" value="KAH7905944.1"/>
    <property type="molecule type" value="Genomic_DNA"/>
</dbReference>